<protein>
    <submittedName>
        <fullName evidence="1">Uncharacterized protein</fullName>
    </submittedName>
</protein>
<dbReference type="AlphaFoldDB" id="A0A1H5MPY3"/>
<evidence type="ECO:0000313" key="1">
    <source>
        <dbReference type="EMBL" id="SEE91200.1"/>
    </source>
</evidence>
<proteinExistence type="predicted"/>
<reference evidence="2" key="1">
    <citation type="submission" date="2016-10" db="EMBL/GenBank/DDBJ databases">
        <authorList>
            <person name="Varghese N."/>
            <person name="Submissions S."/>
        </authorList>
    </citation>
    <scope>NUCLEOTIDE SEQUENCE [LARGE SCALE GENOMIC DNA]</scope>
    <source>
        <strain evidence="2">DSM 21368</strain>
    </source>
</reference>
<name>A0A1H5MPY3_9MICO</name>
<accession>A0A1H5MPY3</accession>
<keyword evidence="2" id="KW-1185">Reference proteome</keyword>
<organism evidence="1 2">
    <name type="scientific">Ruania alba</name>
    <dbReference type="NCBI Taxonomy" id="648782"/>
    <lineage>
        <taxon>Bacteria</taxon>
        <taxon>Bacillati</taxon>
        <taxon>Actinomycetota</taxon>
        <taxon>Actinomycetes</taxon>
        <taxon>Micrococcales</taxon>
        <taxon>Ruaniaceae</taxon>
        <taxon>Ruania</taxon>
    </lineage>
</organism>
<gene>
    <name evidence="1" type="ORF">SAMN04488554_3538</name>
</gene>
<dbReference type="STRING" id="648782.SAMN04488554_3538"/>
<dbReference type="Proteomes" id="UP000199220">
    <property type="component" value="Unassembled WGS sequence"/>
</dbReference>
<evidence type="ECO:0000313" key="2">
    <source>
        <dbReference type="Proteomes" id="UP000199220"/>
    </source>
</evidence>
<dbReference type="RefSeq" id="WP_089774310.1">
    <property type="nucleotide sequence ID" value="NZ_FNTX01000002.1"/>
</dbReference>
<dbReference type="EMBL" id="FNTX01000002">
    <property type="protein sequence ID" value="SEE91200.1"/>
    <property type="molecule type" value="Genomic_DNA"/>
</dbReference>
<sequence>MSTTYTDNDHTDALVFTQDELDGETGFMPEQLDALADTVDEVEIARSTCIDIWVLKGCFEYARGEIDVRLYVLKQYIGGGTISRDRPEFCLGAGVGVAKAKVCARADFERDRLTVWGSACLRKWYGGWKCRSFRTTALTW</sequence>